<proteinExistence type="predicted"/>
<comment type="caution">
    <text evidence="1">The sequence shown here is derived from an EMBL/GenBank/DDBJ whole genome shotgun (WGS) entry which is preliminary data.</text>
</comment>
<sequence length="74" mass="8622">MRTWNAWGITWWRWGITRGNGWDCVPLTILDPRLRGEDGDTEKTSVIPAQAGIQSCGTLRILAPYLFQHRLRRR</sequence>
<evidence type="ECO:0000313" key="1">
    <source>
        <dbReference type="EMBL" id="GLK89347.1"/>
    </source>
</evidence>
<reference evidence="1" key="1">
    <citation type="journal article" date="2014" name="Int. J. Syst. Evol. Microbiol.">
        <title>Complete genome sequence of Corynebacterium casei LMG S-19264T (=DSM 44701T), isolated from a smear-ripened cheese.</title>
        <authorList>
            <consortium name="US DOE Joint Genome Institute (JGI-PGF)"/>
            <person name="Walter F."/>
            <person name="Albersmeier A."/>
            <person name="Kalinowski J."/>
            <person name="Ruckert C."/>
        </authorList>
    </citation>
    <scope>NUCLEOTIDE SEQUENCE</scope>
    <source>
        <strain evidence="1">VKM B-2935</strain>
    </source>
</reference>
<organism evidence="1 2">
    <name type="scientific">Pseudomonas turukhanskensis</name>
    <dbReference type="NCBI Taxonomy" id="1806536"/>
    <lineage>
        <taxon>Bacteria</taxon>
        <taxon>Pseudomonadati</taxon>
        <taxon>Pseudomonadota</taxon>
        <taxon>Gammaproteobacteria</taxon>
        <taxon>Pseudomonadales</taxon>
        <taxon>Pseudomonadaceae</taxon>
        <taxon>Pseudomonas</taxon>
    </lineage>
</organism>
<evidence type="ECO:0000313" key="2">
    <source>
        <dbReference type="Proteomes" id="UP001143328"/>
    </source>
</evidence>
<dbReference type="Proteomes" id="UP001143328">
    <property type="component" value="Unassembled WGS sequence"/>
</dbReference>
<gene>
    <name evidence="1" type="ORF">GCM10017655_24090</name>
</gene>
<keyword evidence="2" id="KW-1185">Reference proteome</keyword>
<accession>A0A9W6K5Q0</accession>
<dbReference type="EMBL" id="BSFN01000006">
    <property type="protein sequence ID" value="GLK89347.1"/>
    <property type="molecule type" value="Genomic_DNA"/>
</dbReference>
<protein>
    <submittedName>
        <fullName evidence="1">Uncharacterized protein</fullName>
    </submittedName>
</protein>
<name>A0A9W6K5Q0_9PSED</name>
<dbReference type="AlphaFoldDB" id="A0A9W6K5Q0"/>
<reference evidence="1" key="2">
    <citation type="submission" date="2023-01" db="EMBL/GenBank/DDBJ databases">
        <authorList>
            <person name="Sun Q."/>
            <person name="Evtushenko L."/>
        </authorList>
    </citation>
    <scope>NUCLEOTIDE SEQUENCE</scope>
    <source>
        <strain evidence="1">VKM B-2935</strain>
    </source>
</reference>